<keyword evidence="2" id="KW-0677">Repeat</keyword>
<evidence type="ECO:0000256" key="3">
    <source>
        <dbReference type="PROSITE-ProRule" id="PRU00221"/>
    </source>
</evidence>
<dbReference type="Pfam" id="PF00400">
    <property type="entry name" value="WD40"/>
    <property type="match status" value="1"/>
</dbReference>
<dbReference type="AlphaFoldDB" id="A0A059C4L5"/>
<reference evidence="4" key="1">
    <citation type="submission" date="2013-07" db="EMBL/GenBank/DDBJ databases">
        <title>The genome of Eucalyptus grandis.</title>
        <authorList>
            <person name="Schmutz J."/>
            <person name="Hayes R."/>
            <person name="Myburg A."/>
            <person name="Tuskan G."/>
            <person name="Grattapaglia D."/>
            <person name="Rokhsar D.S."/>
        </authorList>
    </citation>
    <scope>NUCLEOTIDE SEQUENCE</scope>
    <source>
        <tissue evidence="4">Leaf extractions</tissue>
    </source>
</reference>
<accession>A0A059C4L5</accession>
<dbReference type="PANTHER" id="PTHR44489:SF14">
    <property type="entry name" value="ZINC FINGER CCCH DOMAIN-CONTAINING PROTEIN 59-RELATED"/>
    <property type="match status" value="1"/>
</dbReference>
<dbReference type="InterPro" id="IPR001680">
    <property type="entry name" value="WD40_rpt"/>
</dbReference>
<name>A0A059C4L5_EUCGR</name>
<feature type="repeat" description="WD" evidence="3">
    <location>
        <begin position="39"/>
        <end position="78"/>
    </location>
</feature>
<dbReference type="PROSITE" id="PS50294">
    <property type="entry name" value="WD_REPEATS_REGION"/>
    <property type="match status" value="1"/>
</dbReference>
<dbReference type="SMART" id="SM00320">
    <property type="entry name" value="WD40"/>
    <property type="match status" value="2"/>
</dbReference>
<dbReference type="InterPro" id="IPR036322">
    <property type="entry name" value="WD40_repeat_dom_sf"/>
</dbReference>
<dbReference type="STRING" id="71139.A0A059C4L5"/>
<sequence>MGPSLEVPNNMLFGGAQDGTILMWKGGSEADPFQMAAPLRSHTQGMISLTVGPDRLYSGSIDRTIRVWDLHTLEFNERGKIFSRREVMTLQTAPGGLFFTGDAEGILTVWNWLDFPKSQRELLPHSMESCSVEERIDQAIDIGVQISCGRQCLLCHDATGCDSKQETGWLLLLLSAPHCRFCIDINTVCI</sequence>
<dbReference type="EMBL" id="KK198757">
    <property type="protein sequence ID" value="KCW72870.1"/>
    <property type="molecule type" value="Genomic_DNA"/>
</dbReference>
<dbReference type="InParanoid" id="A0A059C4L5"/>
<dbReference type="InterPro" id="IPR019775">
    <property type="entry name" value="WD40_repeat_CS"/>
</dbReference>
<dbReference type="PANTHER" id="PTHR44489">
    <property type="match status" value="1"/>
</dbReference>
<dbReference type="InterPro" id="IPR015943">
    <property type="entry name" value="WD40/YVTN_repeat-like_dom_sf"/>
</dbReference>
<evidence type="ECO:0000256" key="1">
    <source>
        <dbReference type="ARBA" id="ARBA00022574"/>
    </source>
</evidence>
<evidence type="ECO:0000313" key="4">
    <source>
        <dbReference type="EMBL" id="KCW72870.1"/>
    </source>
</evidence>
<dbReference type="InterPro" id="IPR044715">
    <property type="entry name" value="WDR86-like"/>
</dbReference>
<dbReference type="PROSITE" id="PS50082">
    <property type="entry name" value="WD_REPEATS_2"/>
    <property type="match status" value="1"/>
</dbReference>
<dbReference type="PROSITE" id="PS00678">
    <property type="entry name" value="WD_REPEATS_1"/>
    <property type="match status" value="1"/>
</dbReference>
<gene>
    <name evidence="4" type="ORF">EUGRSUZ_E01320</name>
</gene>
<keyword evidence="1 3" id="KW-0853">WD repeat</keyword>
<organism evidence="4">
    <name type="scientific">Eucalyptus grandis</name>
    <name type="common">Flooded gum</name>
    <dbReference type="NCBI Taxonomy" id="71139"/>
    <lineage>
        <taxon>Eukaryota</taxon>
        <taxon>Viridiplantae</taxon>
        <taxon>Streptophyta</taxon>
        <taxon>Embryophyta</taxon>
        <taxon>Tracheophyta</taxon>
        <taxon>Spermatophyta</taxon>
        <taxon>Magnoliopsida</taxon>
        <taxon>eudicotyledons</taxon>
        <taxon>Gunneridae</taxon>
        <taxon>Pentapetalae</taxon>
        <taxon>rosids</taxon>
        <taxon>malvids</taxon>
        <taxon>Myrtales</taxon>
        <taxon>Myrtaceae</taxon>
        <taxon>Myrtoideae</taxon>
        <taxon>Eucalypteae</taxon>
        <taxon>Eucalyptus</taxon>
    </lineage>
</organism>
<proteinExistence type="predicted"/>
<evidence type="ECO:0000256" key="2">
    <source>
        <dbReference type="ARBA" id="ARBA00022737"/>
    </source>
</evidence>
<dbReference type="Gramene" id="KCW72870">
    <property type="protein sequence ID" value="KCW72870"/>
    <property type="gene ID" value="EUGRSUZ_E01320"/>
</dbReference>
<protein>
    <submittedName>
        <fullName evidence="4">Uncharacterized protein</fullName>
    </submittedName>
</protein>
<dbReference type="SUPFAM" id="SSF50978">
    <property type="entry name" value="WD40 repeat-like"/>
    <property type="match status" value="1"/>
</dbReference>
<dbReference type="Gene3D" id="2.130.10.10">
    <property type="entry name" value="YVTN repeat-like/Quinoprotein amine dehydrogenase"/>
    <property type="match status" value="1"/>
</dbReference>